<keyword evidence="2" id="KW-0472">Membrane</keyword>
<name>A0A290WZ01_9BURK</name>
<dbReference type="Proteomes" id="UP000218437">
    <property type="component" value="Chromosome"/>
</dbReference>
<feature type="signal peptide" evidence="4">
    <location>
        <begin position="1"/>
        <end position="20"/>
    </location>
</feature>
<feature type="region of interest" description="Disordered" evidence="3">
    <location>
        <begin position="148"/>
        <end position="171"/>
    </location>
</feature>
<protein>
    <recommendedName>
        <fullName evidence="5">Glycine zipper 2TM domain-containing protein</fullName>
    </recommendedName>
</protein>
<evidence type="ECO:0000313" key="7">
    <source>
        <dbReference type="Proteomes" id="UP000218437"/>
    </source>
</evidence>
<dbReference type="AlphaFoldDB" id="A0A290WZ01"/>
<dbReference type="GO" id="GO:0019867">
    <property type="term" value="C:outer membrane"/>
    <property type="evidence" value="ECO:0007669"/>
    <property type="project" value="InterPro"/>
</dbReference>
<dbReference type="PANTHER" id="PTHR35603:SF2">
    <property type="entry name" value="OUTER MEMBRANE LIPOPROTEIN"/>
    <property type="match status" value="1"/>
</dbReference>
<accession>A0A290WZ01</accession>
<evidence type="ECO:0000256" key="2">
    <source>
        <dbReference type="ARBA" id="ARBA00023136"/>
    </source>
</evidence>
<evidence type="ECO:0000256" key="3">
    <source>
        <dbReference type="SAM" id="MobiDB-lite"/>
    </source>
</evidence>
<evidence type="ECO:0000313" key="6">
    <source>
        <dbReference type="EMBL" id="ATD61928.1"/>
    </source>
</evidence>
<comment type="subcellular location">
    <subcellularLocation>
        <location evidence="1">Membrane</location>
    </subcellularLocation>
</comment>
<dbReference type="InterPro" id="IPR008816">
    <property type="entry name" value="Gly_zipper_2TM_dom"/>
</dbReference>
<dbReference type="RefSeq" id="WP_096235974.1">
    <property type="nucleotide sequence ID" value="NZ_CP023422.1"/>
</dbReference>
<keyword evidence="7" id="KW-1185">Reference proteome</keyword>
<organism evidence="6 7">
    <name type="scientific">Janthinobacterium svalbardensis</name>
    <dbReference type="NCBI Taxonomy" id="368607"/>
    <lineage>
        <taxon>Bacteria</taxon>
        <taxon>Pseudomonadati</taxon>
        <taxon>Pseudomonadota</taxon>
        <taxon>Betaproteobacteria</taxon>
        <taxon>Burkholderiales</taxon>
        <taxon>Oxalobacteraceae</taxon>
        <taxon>Janthinobacterium</taxon>
    </lineage>
</organism>
<dbReference type="PANTHER" id="PTHR35603">
    <property type="match status" value="1"/>
</dbReference>
<dbReference type="Pfam" id="PF05433">
    <property type="entry name" value="Rick_17kDa_Anti"/>
    <property type="match status" value="1"/>
</dbReference>
<evidence type="ECO:0000256" key="1">
    <source>
        <dbReference type="ARBA" id="ARBA00004370"/>
    </source>
</evidence>
<gene>
    <name evidence="6" type="ORF">CNX70_18490</name>
</gene>
<dbReference type="EMBL" id="CP023422">
    <property type="protein sequence ID" value="ATD61928.1"/>
    <property type="molecule type" value="Genomic_DNA"/>
</dbReference>
<sequence length="171" mass="19581">MKTKSSLALLALALPMAAFATEYRTVERPRQECWNEQVQVQQRGYDAGGTIIGGIAGGLLGNQVGHGNGRTAATAVGAITGAMVGERMSSQPSYYTQSVQRCRTVIERVQVPVYREPAQVWVEEQPVYVPRAEYYYVRPGERERREHWDHDGWHERRHDRDEHRHHHEDED</sequence>
<evidence type="ECO:0000259" key="5">
    <source>
        <dbReference type="Pfam" id="PF05433"/>
    </source>
</evidence>
<proteinExistence type="predicted"/>
<dbReference type="InterPro" id="IPR051407">
    <property type="entry name" value="Bact_OM_lipoprot/Surf_antigen"/>
</dbReference>
<feature type="domain" description="Glycine zipper 2TM" evidence="5">
    <location>
        <begin position="48"/>
        <end position="88"/>
    </location>
</feature>
<feature type="compositionally biased region" description="Basic and acidic residues" evidence="3">
    <location>
        <begin position="148"/>
        <end position="162"/>
    </location>
</feature>
<dbReference type="KEGG" id="jsv:CNX70_18490"/>
<reference evidence="6 7" key="1">
    <citation type="submission" date="2017-09" db="EMBL/GenBank/DDBJ databases">
        <title>Complete genome sequence of Janthinobacterium svalbardensis PAMC 27463.</title>
        <authorList>
            <person name="Cho Y.-J."/>
            <person name="Cho A."/>
            <person name="Kim O.-S."/>
            <person name="Lee J.-I."/>
        </authorList>
    </citation>
    <scope>NUCLEOTIDE SEQUENCE [LARGE SCALE GENOMIC DNA]</scope>
    <source>
        <strain evidence="6 7">PAMC 27463</strain>
    </source>
</reference>
<feature type="chain" id="PRO_5013307653" description="Glycine zipper 2TM domain-containing protein" evidence="4">
    <location>
        <begin position="21"/>
        <end position="171"/>
    </location>
</feature>
<evidence type="ECO:0000256" key="4">
    <source>
        <dbReference type="SAM" id="SignalP"/>
    </source>
</evidence>
<keyword evidence="4" id="KW-0732">Signal</keyword>